<dbReference type="InterPro" id="IPR000811">
    <property type="entry name" value="Glyco_trans_35"/>
</dbReference>
<dbReference type="PANTHER" id="PTHR42655">
    <property type="entry name" value="GLYCOGEN PHOSPHORYLASE"/>
    <property type="match status" value="1"/>
</dbReference>
<reference evidence="4" key="1">
    <citation type="submission" date="2017-09" db="EMBL/GenBank/DDBJ databases">
        <title>Depth-based differentiation of microbial function through sediment-hosted aquifers and enrichment of novel symbionts in the deep terrestrial subsurface.</title>
        <authorList>
            <person name="Probst A.J."/>
            <person name="Ladd B."/>
            <person name="Jarett J.K."/>
            <person name="Geller-Mcgrath D.E."/>
            <person name="Sieber C.M.K."/>
            <person name="Emerson J.B."/>
            <person name="Anantharaman K."/>
            <person name="Thomas B.C."/>
            <person name="Malmstrom R."/>
            <person name="Stieglmeier M."/>
            <person name="Klingl A."/>
            <person name="Woyke T."/>
            <person name="Ryan C.M."/>
            <person name="Banfield J.F."/>
        </authorList>
    </citation>
    <scope>NUCLEOTIDE SEQUENCE [LARGE SCALE GENOMIC DNA]</scope>
</reference>
<proteinExistence type="inferred from homology"/>
<gene>
    <name evidence="3" type="ORF">CO059_02690</name>
</gene>
<dbReference type="InterPro" id="IPR011834">
    <property type="entry name" value="Agluc_phsphrylas"/>
</dbReference>
<dbReference type="Proteomes" id="UP000228781">
    <property type="component" value="Unassembled WGS sequence"/>
</dbReference>
<dbReference type="GO" id="GO:0008184">
    <property type="term" value="F:glycogen phosphorylase activity"/>
    <property type="evidence" value="ECO:0007669"/>
    <property type="project" value="InterPro"/>
</dbReference>
<dbReference type="PANTHER" id="PTHR42655:SF1">
    <property type="entry name" value="GLYCOGEN PHOSPHORYLASE"/>
    <property type="match status" value="1"/>
</dbReference>
<dbReference type="AlphaFoldDB" id="A0A2M8EIC0"/>
<keyword evidence="2" id="KW-0663">Pyridoxal phosphate</keyword>
<dbReference type="NCBIfam" id="TIGR02094">
    <property type="entry name" value="more_P_ylases"/>
    <property type="match status" value="1"/>
</dbReference>
<dbReference type="EMBL" id="PFSK01000040">
    <property type="protein sequence ID" value="PJC22214.1"/>
    <property type="molecule type" value="Genomic_DNA"/>
</dbReference>
<sequence>MPKGKIAYFSPEFALSDELPIFAGGLGVLAADILYQAGDLDLPLVGVTLLYLAGCSHQRVDEEGNVKEECIKLNPQEAGLSETGVVVEVPFPDRKVYLKVWKKEIEGVNLYLLDTDLPKNSEADRTLAYRLYDGRDWPPHIERDALLGIGGVRALRKLGEEISVWHLNDDHTSFCLLERIRERVRGGDNFEEACQRTGEETVFTTHTIDPGAESIFTFGEITPYFNTLFAGLSVSPDKLFELGARKVEGQKVFSATVFSMRCSGIVNAVSQAHQKASQKRWGFVWANAPEDKIPIAYITNAVYPPRWVADPIGALYDRYLSSDWRRITGDPSLWRKIAAAPDEAFWQARFLVKKRLADEVLQRTGKKIDPEALILSYARRLVEYKQPTLLISDLSRLASILCNSKYPAYLLVAGKIHPQDERGKEAVQALVKASFDPRLEGRLIFLEDYGLKLAQLLTSGSDVWLNTPLPGREACGTSGMKALYNGVLHASTLDGWWAEAYDGKNGWVIDGSAGSPQEGPDGVYAERSRSAASFYNLLEKEIVPLYYRKVAGVPKEWVGKVKNAIATIAPCCTTARMLKEYVNQLYRQKVDFASV</sequence>
<dbReference type="SUPFAM" id="SSF53756">
    <property type="entry name" value="UDP-Glycosyltransferase/glycogen phosphorylase"/>
    <property type="match status" value="1"/>
</dbReference>
<organism evidence="3 4">
    <name type="scientific">candidate division WWE3 bacterium CG_4_9_14_0_2_um_filter_48_10</name>
    <dbReference type="NCBI Taxonomy" id="1975078"/>
    <lineage>
        <taxon>Bacteria</taxon>
        <taxon>Katanobacteria</taxon>
    </lineage>
</organism>
<evidence type="ECO:0000256" key="2">
    <source>
        <dbReference type="PIRSR" id="PIRSR000460-1"/>
    </source>
</evidence>
<dbReference type="Pfam" id="PF00343">
    <property type="entry name" value="Phosphorylase"/>
    <property type="match status" value="1"/>
</dbReference>
<dbReference type="GO" id="GO:0005975">
    <property type="term" value="P:carbohydrate metabolic process"/>
    <property type="evidence" value="ECO:0007669"/>
    <property type="project" value="InterPro"/>
</dbReference>
<dbReference type="PIRSF" id="PIRSF000460">
    <property type="entry name" value="Pprylas_GlgP"/>
    <property type="match status" value="1"/>
</dbReference>
<dbReference type="GO" id="GO:0030170">
    <property type="term" value="F:pyridoxal phosphate binding"/>
    <property type="evidence" value="ECO:0007669"/>
    <property type="project" value="InterPro"/>
</dbReference>
<dbReference type="InterPro" id="IPR052182">
    <property type="entry name" value="Glycogen/Maltodextrin_Phosph"/>
</dbReference>
<protein>
    <submittedName>
        <fullName evidence="3">Alpha-glucan phosphorylase</fullName>
    </submittedName>
</protein>
<comment type="similarity">
    <text evidence="1">Belongs to the glycogen phosphorylase family.</text>
</comment>
<evidence type="ECO:0000313" key="4">
    <source>
        <dbReference type="Proteomes" id="UP000228781"/>
    </source>
</evidence>
<feature type="modified residue" description="N6-(pyridoxal phosphate)lysine" evidence="2">
    <location>
        <position position="481"/>
    </location>
</feature>
<accession>A0A2M8EIC0</accession>
<name>A0A2M8EIC0_UNCKA</name>
<dbReference type="Gene3D" id="3.40.50.2000">
    <property type="entry name" value="Glycogen Phosphorylase B"/>
    <property type="match status" value="3"/>
</dbReference>
<evidence type="ECO:0000313" key="3">
    <source>
        <dbReference type="EMBL" id="PJC22214.1"/>
    </source>
</evidence>
<comment type="caution">
    <text evidence="3">The sequence shown here is derived from an EMBL/GenBank/DDBJ whole genome shotgun (WGS) entry which is preliminary data.</text>
</comment>
<evidence type="ECO:0000256" key="1">
    <source>
        <dbReference type="ARBA" id="ARBA00006047"/>
    </source>
</evidence>